<dbReference type="AlphaFoldDB" id="A0A2P7U392"/>
<feature type="transmembrane region" description="Helical" evidence="1">
    <location>
        <begin position="7"/>
        <end position="27"/>
    </location>
</feature>
<keyword evidence="1" id="KW-0812">Transmembrane</keyword>
<sequence length="138" mass="16058">MFKRPEELIVFVLGLLWVVLTYFLTNYLGADTYTSLLITGFTLLWAVVCFVLWRHDLSHMIWPCFLGLLVACWWPFLDWFAIKDFIVPEVGSQAIVVAKPWYAGWTFKIILALVPLVLGYFIKFKRARQTKIDTASSF</sequence>
<dbReference type="RefSeq" id="WP_106739831.1">
    <property type="nucleotide sequence ID" value="NZ_PXYY01000002.1"/>
</dbReference>
<keyword evidence="3" id="KW-1185">Reference proteome</keyword>
<evidence type="ECO:0000256" key="1">
    <source>
        <dbReference type="SAM" id="Phobius"/>
    </source>
</evidence>
<keyword evidence="1" id="KW-0472">Membrane</keyword>
<evidence type="ECO:0000313" key="2">
    <source>
        <dbReference type="EMBL" id="PSJ81411.1"/>
    </source>
</evidence>
<feature type="transmembrane region" description="Helical" evidence="1">
    <location>
        <begin position="60"/>
        <end position="82"/>
    </location>
</feature>
<dbReference type="OrthoDB" id="8606700at2"/>
<feature type="transmembrane region" description="Helical" evidence="1">
    <location>
        <begin position="102"/>
        <end position="122"/>
    </location>
</feature>
<comment type="caution">
    <text evidence="2">The sequence shown here is derived from an EMBL/GenBank/DDBJ whole genome shotgun (WGS) entry which is preliminary data.</text>
</comment>
<dbReference type="Proteomes" id="UP000241868">
    <property type="component" value="Unassembled WGS sequence"/>
</dbReference>
<feature type="transmembrane region" description="Helical" evidence="1">
    <location>
        <begin position="33"/>
        <end position="53"/>
    </location>
</feature>
<protein>
    <submittedName>
        <fullName evidence="2">Uncharacterized protein</fullName>
    </submittedName>
</protein>
<organism evidence="2 3">
    <name type="scientific">Neisseria iguanae</name>
    <dbReference type="NCBI Taxonomy" id="90242"/>
    <lineage>
        <taxon>Bacteria</taxon>
        <taxon>Pseudomonadati</taxon>
        <taxon>Pseudomonadota</taxon>
        <taxon>Betaproteobacteria</taxon>
        <taxon>Neisseriales</taxon>
        <taxon>Neisseriaceae</taxon>
        <taxon>Neisseria</taxon>
    </lineage>
</organism>
<name>A0A2P7U392_9NEIS</name>
<evidence type="ECO:0000313" key="3">
    <source>
        <dbReference type="Proteomes" id="UP000241868"/>
    </source>
</evidence>
<keyword evidence="1" id="KW-1133">Transmembrane helix</keyword>
<reference evidence="2 3" key="1">
    <citation type="submission" date="2018-03" db="EMBL/GenBank/DDBJ databases">
        <title>Neisseria weixii sp. nov., isolated from the intestinal contents of Tibetan Plateau pika (Ochotona curzoniae) in Yushu, Qinghai Province, China.</title>
        <authorList>
            <person name="Gui Z."/>
        </authorList>
    </citation>
    <scope>NUCLEOTIDE SEQUENCE [LARGE SCALE GENOMIC DNA]</scope>
    <source>
        <strain evidence="2 3">ATCC 51483</strain>
    </source>
</reference>
<accession>A0A2P7U392</accession>
<dbReference type="EMBL" id="PXYY01000002">
    <property type="protein sequence ID" value="PSJ81411.1"/>
    <property type="molecule type" value="Genomic_DNA"/>
</dbReference>
<proteinExistence type="predicted"/>
<gene>
    <name evidence="2" type="ORF">C7N83_00480</name>
</gene>